<comment type="caution">
    <text evidence="1">The sequence shown here is derived from an EMBL/GenBank/DDBJ whole genome shotgun (WGS) entry which is preliminary data.</text>
</comment>
<accession>A0ABU1D583</accession>
<dbReference type="Proteomes" id="UP001232156">
    <property type="component" value="Unassembled WGS sequence"/>
</dbReference>
<reference evidence="1 2" key="1">
    <citation type="submission" date="2023-08" db="EMBL/GenBank/DDBJ databases">
        <title>Alcaligenaceae gen. nov., a novel taxon isolated from the sludge of Yixing Pesticide Factory.</title>
        <authorList>
            <person name="Ruan L."/>
        </authorList>
    </citation>
    <scope>NUCLEOTIDE SEQUENCE [LARGE SCALE GENOMIC DNA]</scope>
    <source>
        <strain evidence="1 2">LG-2</strain>
    </source>
</reference>
<name>A0ABU1D583_9BURK</name>
<evidence type="ECO:0000313" key="1">
    <source>
        <dbReference type="EMBL" id="MDR4125597.1"/>
    </source>
</evidence>
<evidence type="ECO:0008006" key="3">
    <source>
        <dbReference type="Google" id="ProtNLM"/>
    </source>
</evidence>
<organism evidence="1 2">
    <name type="scientific">Yanghanlia caeni</name>
    <dbReference type="NCBI Taxonomy" id="3064283"/>
    <lineage>
        <taxon>Bacteria</taxon>
        <taxon>Pseudomonadati</taxon>
        <taxon>Pseudomonadota</taxon>
        <taxon>Betaproteobacteria</taxon>
        <taxon>Burkholderiales</taxon>
        <taxon>Alcaligenaceae</taxon>
        <taxon>Yanghanlia</taxon>
    </lineage>
</organism>
<dbReference type="RefSeq" id="WP_347286783.1">
    <property type="nucleotide sequence ID" value="NZ_JAUZQE010000010.1"/>
</dbReference>
<proteinExistence type="predicted"/>
<gene>
    <name evidence="1" type="ORF">Q8947_06320</name>
</gene>
<evidence type="ECO:0000313" key="2">
    <source>
        <dbReference type="Proteomes" id="UP001232156"/>
    </source>
</evidence>
<dbReference type="EMBL" id="JAUZQE010000010">
    <property type="protein sequence ID" value="MDR4125597.1"/>
    <property type="molecule type" value="Genomic_DNA"/>
</dbReference>
<protein>
    <recommendedName>
        <fullName evidence="3">DUF5801 domain-containing protein</fullName>
    </recommendedName>
</protein>
<sequence>MCKWIGEYRAITLTTGVDEYTGTDADDTFDAPLSRAGELPVTEQTLQGIDSLDGGEGNDVLNASLSGFSGLFDAQNPEIQNIEQYNLTVAANGAAGGLDLARASGYEVLQNIDSRGDLFLGNVNVNAEGGAPTIALTNVTGDTVVVYDSDVADIDVQNVTADKVGRDGNSADLSIELDSGGDIDTLNLEVSNGVYLNLDDDADLIKNLNISGSGILDLEGDTDFSELETLDSTEYTGDLNLDVSGSADLESVKTGVGDDNVLVSKDAVNGDLSVDMGEGENALWVDDADDDVDLSNLDFTGGVANVQTLVLNNDVLLNNDATLDLTGFDENLGTVLFDEGLDGDNNELAVTSPNADLTLASNGSFEDVDLHTTGVTNLTVDVTDGNLDIDQLSSFEGVDVDAKLETLTLNQVADPDVFSYSALDITSNAAHDVSNLQTITSTATGSASVEIDASGLDADVNSLTTVNVTSTGGDAGVKLQGVAGQPFVAGVQQVQGLAISTSAGVGSGVFRTTSGQVTFASDLFTATGGILTIPYQTTTSFLPFDNTAANHTQGAINDIIAALNAGNYGFTASSNAAGKIILTWDDASDEQHPDINIINVAPLTEGVQGTLNAALDPAANVPGEAEVPMEIGQGFEALTDIVVDAAEDAEVDLTDVYGDVDGFTVNATAVEDVDVWLNNTGATEVTVSAGADAYIDVWGDTYGNRDLVSITVVADEAEVWLADDLASFDVLDVSNVATYVMVDASGADFGSLALGEFITYEIGATSDGDNATTDVDFIANVAREVFSFVADDIGNVVITDFTWGNDPVAGDRLDLSAFASNAGQLVFSDVGGDLVITDLAGGLSDFGGSITIVGAAGDAADVAAFNIIYG</sequence>
<keyword evidence="2" id="KW-1185">Reference proteome</keyword>